<evidence type="ECO:0000313" key="2">
    <source>
        <dbReference type="EMBL" id="KRY13446.1"/>
    </source>
</evidence>
<keyword evidence="1" id="KW-0472">Membrane</keyword>
<accession>A0A0V0ZLI9</accession>
<comment type="caution">
    <text evidence="2">The sequence shown here is derived from an EMBL/GenBank/DDBJ whole genome shotgun (WGS) entry which is preliminary data.</text>
</comment>
<reference evidence="2 3" key="1">
    <citation type="submission" date="2015-01" db="EMBL/GenBank/DDBJ databases">
        <title>Evolution of Trichinella species and genotypes.</title>
        <authorList>
            <person name="Korhonen P.K."/>
            <person name="Edoardo P."/>
            <person name="Giuseppe L.R."/>
            <person name="Gasser R.B."/>
        </authorList>
    </citation>
    <scope>NUCLEOTIDE SEQUENCE [LARGE SCALE GENOMIC DNA]</scope>
    <source>
        <strain evidence="2">ISS2496</strain>
    </source>
</reference>
<protein>
    <submittedName>
        <fullName evidence="2">Uncharacterized protein</fullName>
    </submittedName>
</protein>
<sequence length="153" mass="16602">MGSAGAFRLGKAVIIRSIEHLLNILYATSGLLSIVTILYPRARFMLVLCSFGFASPIVAWDPNRLGSTQPSSSLGQSAITTTAYCSGELGRGRGMIERNKLMIQGEWVERRRDVFDCRASMKAAAILHLKVQACLDQLTILFQASGIAGLVLL</sequence>
<evidence type="ECO:0000313" key="3">
    <source>
        <dbReference type="Proteomes" id="UP000054783"/>
    </source>
</evidence>
<name>A0A0V0ZLI9_9BILA</name>
<keyword evidence="1" id="KW-1133">Transmembrane helix</keyword>
<dbReference type="Proteomes" id="UP000054783">
    <property type="component" value="Unassembled WGS sequence"/>
</dbReference>
<dbReference type="EMBL" id="JYDQ01000139">
    <property type="protein sequence ID" value="KRY13446.1"/>
    <property type="molecule type" value="Genomic_DNA"/>
</dbReference>
<organism evidence="2 3">
    <name type="scientific">Trichinella patagoniensis</name>
    <dbReference type="NCBI Taxonomy" id="990121"/>
    <lineage>
        <taxon>Eukaryota</taxon>
        <taxon>Metazoa</taxon>
        <taxon>Ecdysozoa</taxon>
        <taxon>Nematoda</taxon>
        <taxon>Enoplea</taxon>
        <taxon>Dorylaimia</taxon>
        <taxon>Trichinellida</taxon>
        <taxon>Trichinellidae</taxon>
        <taxon>Trichinella</taxon>
    </lineage>
</organism>
<evidence type="ECO:0000256" key="1">
    <source>
        <dbReference type="SAM" id="Phobius"/>
    </source>
</evidence>
<feature type="transmembrane region" description="Helical" evidence="1">
    <location>
        <begin position="21"/>
        <end position="38"/>
    </location>
</feature>
<proteinExistence type="predicted"/>
<keyword evidence="3" id="KW-1185">Reference proteome</keyword>
<dbReference type="AlphaFoldDB" id="A0A0V0ZLI9"/>
<keyword evidence="1" id="KW-0812">Transmembrane</keyword>
<gene>
    <name evidence="2" type="ORF">T12_5496</name>
</gene>